<proteinExistence type="predicted"/>
<dbReference type="SMART" id="SM00420">
    <property type="entry name" value="HTH_DEOR"/>
    <property type="match status" value="1"/>
</dbReference>
<dbReference type="Proteomes" id="UP001177120">
    <property type="component" value="Unassembled WGS sequence"/>
</dbReference>
<keyword evidence="1" id="KW-0805">Transcription regulation</keyword>
<evidence type="ECO:0000256" key="3">
    <source>
        <dbReference type="ARBA" id="ARBA00023163"/>
    </source>
</evidence>
<dbReference type="InterPro" id="IPR001034">
    <property type="entry name" value="DeoR_HTH"/>
</dbReference>
<accession>A0ABS2WJQ7</accession>
<dbReference type="InterPro" id="IPR008719">
    <property type="entry name" value="N2O_reductase_NosL"/>
</dbReference>
<organism evidence="5 6">
    <name type="scientific">Polycladomyces zharkentensis</name>
    <dbReference type="NCBI Taxonomy" id="2807616"/>
    <lineage>
        <taxon>Bacteria</taxon>
        <taxon>Bacillati</taxon>
        <taxon>Bacillota</taxon>
        <taxon>Bacilli</taxon>
        <taxon>Bacillales</taxon>
        <taxon>Thermoactinomycetaceae</taxon>
        <taxon>Polycladomyces</taxon>
    </lineage>
</organism>
<dbReference type="RefSeq" id="WP_205495093.1">
    <property type="nucleotide sequence ID" value="NZ_JAFHAP010000008.1"/>
</dbReference>
<dbReference type="Gene3D" id="1.10.10.10">
    <property type="entry name" value="Winged helix-like DNA-binding domain superfamily/Winged helix DNA-binding domain"/>
    <property type="match status" value="1"/>
</dbReference>
<dbReference type="PROSITE" id="PS00894">
    <property type="entry name" value="HTH_DEOR_1"/>
    <property type="match status" value="1"/>
</dbReference>
<evidence type="ECO:0000313" key="5">
    <source>
        <dbReference type="EMBL" id="MBN2909782.1"/>
    </source>
</evidence>
<keyword evidence="2" id="KW-0238">DNA-binding</keyword>
<keyword evidence="6" id="KW-1185">Reference proteome</keyword>
<sequence length="194" mass="22497">MLPTERRERIRQLIQKRKYMKISELSQILKVSEMTIHRDLKPLIEEGWVKKTHGGVTWNREANTAANTGCVLCGRQPDSRLMYRLILTDQRIETACCSHCGLLRHRQIQEEVFQAMCQDFLTNTTISADRAWYVMDTEVDFHCCHPQVLSFEQKTTAEKFVRGFGGIALSFSEAIDRVHDQMKRNSGCGRKHSH</sequence>
<dbReference type="Pfam" id="PF08220">
    <property type="entry name" value="HTH_DeoR"/>
    <property type="match status" value="1"/>
</dbReference>
<gene>
    <name evidence="5" type="ORF">JQC72_09620</name>
</gene>
<dbReference type="EMBL" id="JAFHAP010000008">
    <property type="protein sequence ID" value="MBN2909782.1"/>
    <property type="molecule type" value="Genomic_DNA"/>
</dbReference>
<dbReference type="InterPro" id="IPR036390">
    <property type="entry name" value="WH_DNA-bd_sf"/>
</dbReference>
<dbReference type="Pfam" id="PF05573">
    <property type="entry name" value="NosL"/>
    <property type="match status" value="1"/>
</dbReference>
<dbReference type="PROSITE" id="PS51000">
    <property type="entry name" value="HTH_DEOR_2"/>
    <property type="match status" value="1"/>
</dbReference>
<keyword evidence="3" id="KW-0804">Transcription</keyword>
<dbReference type="InterPro" id="IPR036388">
    <property type="entry name" value="WH-like_DNA-bd_sf"/>
</dbReference>
<dbReference type="SUPFAM" id="SSF160387">
    <property type="entry name" value="NosL/MerB-like"/>
    <property type="match status" value="1"/>
</dbReference>
<protein>
    <submittedName>
        <fullName evidence="5">DeoR family transcriptional regulator</fullName>
    </submittedName>
</protein>
<evidence type="ECO:0000259" key="4">
    <source>
        <dbReference type="PROSITE" id="PS51000"/>
    </source>
</evidence>
<name>A0ABS2WJQ7_9BACL</name>
<reference evidence="5" key="1">
    <citation type="journal article" date="2024" name="Int. J. Syst. Evol. Microbiol.">
        <title>Polycladomyces zharkentensis sp. nov., a novel thermophilic cellulose- and starch-degrading member of the Bacillota from a geothermal aquifer in Kazakhstan.</title>
        <authorList>
            <person name="Mashzhan A."/>
            <person name="Kistaubayeva A."/>
            <person name="Javier-Lopez R."/>
            <person name="Bissenova U."/>
            <person name="Bissenbay A."/>
            <person name="Birkeland N.K."/>
        </authorList>
    </citation>
    <scope>NUCLEOTIDE SEQUENCE</scope>
    <source>
        <strain evidence="5">ZKZ2T</strain>
    </source>
</reference>
<evidence type="ECO:0000256" key="2">
    <source>
        <dbReference type="ARBA" id="ARBA00023125"/>
    </source>
</evidence>
<comment type="caution">
    <text evidence="5">The sequence shown here is derived from an EMBL/GenBank/DDBJ whole genome shotgun (WGS) entry which is preliminary data.</text>
</comment>
<dbReference type="InterPro" id="IPR018356">
    <property type="entry name" value="Tscrpt_reg_HTH_DeoR_CS"/>
</dbReference>
<evidence type="ECO:0000313" key="6">
    <source>
        <dbReference type="Proteomes" id="UP001177120"/>
    </source>
</evidence>
<dbReference type="PANTHER" id="PTHR41247:SF1">
    <property type="entry name" value="HTH-TYPE TRANSCRIPTIONAL REPRESSOR YCNK"/>
    <property type="match status" value="1"/>
</dbReference>
<evidence type="ECO:0000256" key="1">
    <source>
        <dbReference type="ARBA" id="ARBA00023015"/>
    </source>
</evidence>
<dbReference type="SUPFAM" id="SSF46785">
    <property type="entry name" value="Winged helix' DNA-binding domain"/>
    <property type="match status" value="1"/>
</dbReference>
<dbReference type="PANTHER" id="PTHR41247">
    <property type="entry name" value="HTH-TYPE TRANSCRIPTIONAL REPRESSOR YCNK"/>
    <property type="match status" value="1"/>
</dbReference>
<dbReference type="PRINTS" id="PR00037">
    <property type="entry name" value="HTHLACR"/>
</dbReference>
<feature type="domain" description="HTH deoR-type" evidence="4">
    <location>
        <begin position="3"/>
        <end position="58"/>
    </location>
</feature>